<organism evidence="4">
    <name type="scientific">Paenibacillus ihbetae</name>
    <dbReference type="NCBI Taxonomy" id="1870820"/>
    <lineage>
        <taxon>Bacteria</taxon>
        <taxon>Bacillati</taxon>
        <taxon>Bacillota</taxon>
        <taxon>Bacilli</taxon>
        <taxon>Bacillales</taxon>
        <taxon>Paenibacillaceae</taxon>
        <taxon>Paenibacillus</taxon>
    </lineage>
</organism>
<dbReference type="PANTHER" id="PTHR10204:SF34">
    <property type="entry name" value="NAD(P)H DEHYDROGENASE [QUINONE] 1 ISOFORM 1"/>
    <property type="match status" value="1"/>
</dbReference>
<sequence length="197" mass="22437">MKVLTVVTHPRENSLTFAVTDKFVQGLKDAGHEAEILDLHRIGFDPVLWEADEPDWSDPTKNYSSEVEAEILRMKKHDALAYIFPVWWYGIPAMLKGYIDRVWNHGFAYGGGSKLHHQQVLWLALAGASEEHFAKRGYDQMLSLSLNTGMAGYSGIKNSRVEFFYDTLEGRSEHMESLLERAYQLGLHYEDSGVTVK</sequence>
<dbReference type="PANTHER" id="PTHR10204">
    <property type="entry name" value="NAD P H OXIDOREDUCTASE-RELATED"/>
    <property type="match status" value="1"/>
</dbReference>
<evidence type="ECO:0000256" key="1">
    <source>
        <dbReference type="ARBA" id="ARBA00006252"/>
    </source>
</evidence>
<dbReference type="SUPFAM" id="SSF52218">
    <property type="entry name" value="Flavoproteins"/>
    <property type="match status" value="1"/>
</dbReference>
<dbReference type="AlphaFoldDB" id="A0A1B2E5D0"/>
<accession>A0A1B2E5D0</accession>
<proteinExistence type="inferred from homology"/>
<dbReference type="InterPro" id="IPR029039">
    <property type="entry name" value="Flavoprotein-like_sf"/>
</dbReference>
<dbReference type="EMBL" id="CP016809">
    <property type="protein sequence ID" value="ANY75184.1"/>
    <property type="molecule type" value="Genomic_DNA"/>
</dbReference>
<dbReference type="RefSeq" id="WP_099478846.1">
    <property type="nucleotide sequence ID" value="NZ_CP016809.1"/>
</dbReference>
<protein>
    <submittedName>
        <fullName evidence="4">NAD(P)H dehydrogenase</fullName>
    </submittedName>
</protein>
<evidence type="ECO:0000313" key="4">
    <source>
        <dbReference type="EMBL" id="ANY75184.1"/>
    </source>
</evidence>
<feature type="domain" description="Flavodoxin-like fold" evidence="3">
    <location>
        <begin position="1"/>
        <end position="180"/>
    </location>
</feature>
<dbReference type="GO" id="GO:0003955">
    <property type="term" value="F:NAD(P)H dehydrogenase (quinone) activity"/>
    <property type="evidence" value="ECO:0007669"/>
    <property type="project" value="TreeGrafter"/>
</dbReference>
<dbReference type="Gene3D" id="3.40.50.360">
    <property type="match status" value="1"/>
</dbReference>
<comment type="similarity">
    <text evidence="1">Belongs to the NAD(P)H dehydrogenase (quinone) family.</text>
</comment>
<reference evidence="4" key="1">
    <citation type="submission" date="2016-08" db="EMBL/GenBank/DDBJ databases">
        <title>Complete Genome Seqeunce of Paenibacillus sp. nov. IHBB 9852 from high altitute lake of Indian trans-Himalayas.</title>
        <authorList>
            <person name="Kiran S."/>
            <person name="Swarnkar M.K."/>
            <person name="Rana A."/>
            <person name="Tewari R."/>
            <person name="Gulati A."/>
        </authorList>
    </citation>
    <scope>NUCLEOTIDE SEQUENCE [LARGE SCALE GENOMIC DNA]</scope>
    <source>
        <strain evidence="4">IHBB 9852</strain>
    </source>
</reference>
<evidence type="ECO:0000256" key="2">
    <source>
        <dbReference type="ARBA" id="ARBA00023002"/>
    </source>
</evidence>
<dbReference type="InterPro" id="IPR051545">
    <property type="entry name" value="NAD(P)H_dehydrogenase_qn"/>
</dbReference>
<dbReference type="KEGG" id="pib:BBD41_22865"/>
<evidence type="ECO:0000259" key="3">
    <source>
        <dbReference type="Pfam" id="PF02525"/>
    </source>
</evidence>
<name>A0A1B2E5D0_9BACL</name>
<dbReference type="Pfam" id="PF02525">
    <property type="entry name" value="Flavodoxin_2"/>
    <property type="match status" value="1"/>
</dbReference>
<gene>
    <name evidence="4" type="ORF">BBD41_22865</name>
</gene>
<keyword evidence="2" id="KW-0560">Oxidoreductase</keyword>
<dbReference type="GO" id="GO:0005829">
    <property type="term" value="C:cytosol"/>
    <property type="evidence" value="ECO:0007669"/>
    <property type="project" value="TreeGrafter"/>
</dbReference>
<dbReference type="NCBIfam" id="NF007280">
    <property type="entry name" value="PRK09739.1"/>
    <property type="match status" value="1"/>
</dbReference>
<dbReference type="InterPro" id="IPR003680">
    <property type="entry name" value="Flavodoxin_fold"/>
</dbReference>